<keyword evidence="2" id="KW-1003">Cell membrane</keyword>
<evidence type="ECO:0000256" key="5">
    <source>
        <dbReference type="ARBA" id="ARBA00022989"/>
    </source>
</evidence>
<keyword evidence="4" id="KW-0812">Transmembrane</keyword>
<feature type="domain" description="Mce/MlaD" evidence="7">
    <location>
        <begin position="28"/>
        <end position="115"/>
    </location>
</feature>
<dbReference type="PANTHER" id="PTHR30462:SF0">
    <property type="entry name" value="INTERMEMBRANE TRANSPORT PROTEIN YEBT"/>
    <property type="match status" value="1"/>
</dbReference>
<dbReference type="EMBL" id="QGDJ01000001">
    <property type="protein sequence ID" value="PWJ22312.1"/>
    <property type="molecule type" value="Genomic_DNA"/>
</dbReference>
<evidence type="ECO:0000259" key="7">
    <source>
        <dbReference type="Pfam" id="PF02470"/>
    </source>
</evidence>
<dbReference type="AlphaFoldDB" id="A0A2Y9A2C1"/>
<dbReference type="Proteomes" id="UP000251571">
    <property type="component" value="Unassembled WGS sequence"/>
</dbReference>
<keyword evidence="10" id="KW-1185">Reference proteome</keyword>
<gene>
    <name evidence="8" type="ORF">BCF38_101723</name>
    <name evidence="9" type="ORF">SAMN05421539_101723</name>
</gene>
<feature type="domain" description="Mce/MlaD" evidence="7">
    <location>
        <begin position="144"/>
        <end position="202"/>
    </location>
</feature>
<evidence type="ECO:0000256" key="6">
    <source>
        <dbReference type="ARBA" id="ARBA00023136"/>
    </source>
</evidence>
<proteinExistence type="predicted"/>
<comment type="subcellular location">
    <subcellularLocation>
        <location evidence="1">Cell inner membrane</location>
    </subcellularLocation>
</comment>
<evidence type="ECO:0000256" key="1">
    <source>
        <dbReference type="ARBA" id="ARBA00004533"/>
    </source>
</evidence>
<reference evidence="9 11" key="1">
    <citation type="submission" date="2016-10" db="EMBL/GenBank/DDBJ databases">
        <authorList>
            <person name="Cai Z."/>
        </authorList>
    </citation>
    <scope>NUCLEOTIDE SEQUENCE [LARGE SCALE GENOMIC DNA]</scope>
    <source>
        <strain evidence="9 11">DSM 25227</strain>
    </source>
</reference>
<accession>A0A2Y9A2C1</accession>
<protein>
    <submittedName>
        <fullName evidence="9">Paraquat-inducible protein B</fullName>
    </submittedName>
</protein>
<dbReference type="Pfam" id="PF02470">
    <property type="entry name" value="MlaD"/>
    <property type="match status" value="3"/>
</dbReference>
<dbReference type="GO" id="GO:0005886">
    <property type="term" value="C:plasma membrane"/>
    <property type="evidence" value="ECO:0007669"/>
    <property type="project" value="UniProtKB-SubCell"/>
</dbReference>
<evidence type="ECO:0000313" key="10">
    <source>
        <dbReference type="Proteomes" id="UP000245839"/>
    </source>
</evidence>
<evidence type="ECO:0000256" key="3">
    <source>
        <dbReference type="ARBA" id="ARBA00022519"/>
    </source>
</evidence>
<organism evidence="9 11">
    <name type="scientific">Jannaschia seohaensis</name>
    <dbReference type="NCBI Taxonomy" id="475081"/>
    <lineage>
        <taxon>Bacteria</taxon>
        <taxon>Pseudomonadati</taxon>
        <taxon>Pseudomonadota</taxon>
        <taxon>Alphaproteobacteria</taxon>
        <taxon>Rhodobacterales</taxon>
        <taxon>Roseobacteraceae</taxon>
        <taxon>Jannaschia</taxon>
    </lineage>
</organism>
<name>A0A2Y9A2C1_9RHOB</name>
<dbReference type="PANTHER" id="PTHR30462">
    <property type="entry name" value="INTERMEMBRANE TRANSPORT PROTEIN PQIB-RELATED"/>
    <property type="match status" value="1"/>
</dbReference>
<evidence type="ECO:0000256" key="4">
    <source>
        <dbReference type="ARBA" id="ARBA00022692"/>
    </source>
</evidence>
<keyword evidence="5" id="KW-1133">Transmembrane helix</keyword>
<evidence type="ECO:0000313" key="9">
    <source>
        <dbReference type="EMBL" id="SSA38590.1"/>
    </source>
</evidence>
<dbReference type="Proteomes" id="UP000245839">
    <property type="component" value="Unassembled WGS sequence"/>
</dbReference>
<keyword evidence="6" id="KW-0472">Membrane</keyword>
<sequence>MVSAVWLVPIVAVIIALAIAYQSYANRGVLVAIAFPDASGVEIGQTTLRFREVTVGVVEDVGFSSDLSQVNVYVRVSRNIAPYLDESASFWVVQPEVTTRGVEGLNTILSGTYIQGTWDSEIGTPQTAFLGDERAPIVPPDVEGTAIVLTTRESSRLGPGAPILYRGIEVGEVAQPRLSPDGSEIRIDAFVRAPYDRQLSTATRFWDASGVSVDVGAGGVELNIGSLATLVEGGLNFDTLISGGTEVGPGHVYAIFSDLEAARASTFESPDQRSVLVSVLFPSSTQGLSAGAPVRYQGARVGSVASITGFVRPDDPTGVVQLLAVLSLQPAKMGLEDMQSELQGIDFLTDLVRDGLRIRPAATGLFGGSLAVELVELPGAPPARIEIGVTDTPLLPSAPAEESSLAASASGMLDRLAALPVEDLLTSATDLLNNLNRIAADDATRAIPGAALSVLEEGEGLIAEGRTVVSAPEIARALSALDAATADIAALSEALVEQQVAARLSDTLTAAGAASDNIARATADLDALVDELTVATATARAILDDPATAAIPGAALAAVEDGRGLVADGRAILTSPQVTAVLNDIEALTGDLAAISQELVEAGLVTQATATLETADAAAANIARGTAELDALTAALSEAADAATTLLNDEAVQALPGSALATLEEGRGLIADSRALVTGGQIAAILDDAAAATATINDIVGDLGAATLAPRINEAVTAGAEAARNLADATVGLDTIAQGVDRVVASADRLLASQEVQALPGATLGLIEDGRELVASPEIRTLISELTATATDIRSITAQLAAEEAAARLTGALEAAEQAALTVAEGTRDLPSLSASAERVLAQAEELGAGLNRLAVKAESLALEELVTATTDLMTTADAFLSSDEAGDVPVVLSNTLEELRRTVETIRTGGTLDNLNRTLLSAGDAADSVAQTTGELPALVRRLSTLTAQAGTLLESYSDGSRVNQELYAALRAATRAAEDVSSLSRTIERNPNSLLLGR</sequence>
<evidence type="ECO:0000256" key="2">
    <source>
        <dbReference type="ARBA" id="ARBA00022475"/>
    </source>
</evidence>
<evidence type="ECO:0000313" key="8">
    <source>
        <dbReference type="EMBL" id="PWJ22312.1"/>
    </source>
</evidence>
<evidence type="ECO:0000313" key="11">
    <source>
        <dbReference type="Proteomes" id="UP000251571"/>
    </source>
</evidence>
<dbReference type="InterPro" id="IPR003399">
    <property type="entry name" value="Mce/MlaD"/>
</dbReference>
<dbReference type="InterPro" id="IPR051800">
    <property type="entry name" value="PqiA-PqiB_transport"/>
</dbReference>
<reference evidence="8 10" key="2">
    <citation type="submission" date="2018-03" db="EMBL/GenBank/DDBJ databases">
        <title>Genomic Encyclopedia of Archaeal and Bacterial Type Strains, Phase II (KMG-II): from individual species to whole genera.</title>
        <authorList>
            <person name="Goeker M."/>
        </authorList>
    </citation>
    <scope>NUCLEOTIDE SEQUENCE [LARGE SCALE GENOMIC DNA]</scope>
    <source>
        <strain evidence="8 10">DSM 25227</strain>
    </source>
</reference>
<keyword evidence="3" id="KW-0997">Cell inner membrane</keyword>
<feature type="domain" description="Mce/MlaD" evidence="7">
    <location>
        <begin position="276"/>
        <end position="310"/>
    </location>
</feature>
<dbReference type="EMBL" id="UETC01000001">
    <property type="protein sequence ID" value="SSA38590.1"/>
    <property type="molecule type" value="Genomic_DNA"/>
</dbReference>